<keyword evidence="1" id="KW-0812">Transmembrane</keyword>
<keyword evidence="1" id="KW-1133">Transmembrane helix</keyword>
<accession>A0A0G1XNB1</accession>
<dbReference type="InterPro" id="IPR024414">
    <property type="entry name" value="Uncharacterised_PrgI"/>
</dbReference>
<evidence type="ECO:0000313" key="2">
    <source>
        <dbReference type="EMBL" id="KKW32350.1"/>
    </source>
</evidence>
<organism evidence="2 3">
    <name type="scientific">Candidatus Uhrbacteria bacterium GW2011_GWA2_53_10</name>
    <dbReference type="NCBI Taxonomy" id="1618980"/>
    <lineage>
        <taxon>Bacteria</taxon>
        <taxon>Candidatus Uhriibacteriota</taxon>
    </lineage>
</organism>
<proteinExistence type="predicted"/>
<evidence type="ECO:0000256" key="1">
    <source>
        <dbReference type="SAM" id="Phobius"/>
    </source>
</evidence>
<protein>
    <recommendedName>
        <fullName evidence="4">PrgI family protein</fullName>
    </recommendedName>
</protein>
<evidence type="ECO:0000313" key="3">
    <source>
        <dbReference type="Proteomes" id="UP000034711"/>
    </source>
</evidence>
<dbReference type="AlphaFoldDB" id="A0A0G1XNB1"/>
<reference evidence="2 3" key="1">
    <citation type="journal article" date="2015" name="Nature">
        <title>rRNA introns, odd ribosomes, and small enigmatic genomes across a large radiation of phyla.</title>
        <authorList>
            <person name="Brown C.T."/>
            <person name="Hug L.A."/>
            <person name="Thomas B.C."/>
            <person name="Sharon I."/>
            <person name="Castelle C.J."/>
            <person name="Singh A."/>
            <person name="Wilkins M.J."/>
            <person name="Williams K.H."/>
            <person name="Banfield J.F."/>
        </authorList>
    </citation>
    <scope>NUCLEOTIDE SEQUENCE [LARGE SCALE GENOMIC DNA]</scope>
</reference>
<dbReference type="Pfam" id="PF12666">
    <property type="entry name" value="PrgI"/>
    <property type="match status" value="1"/>
</dbReference>
<comment type="caution">
    <text evidence="2">The sequence shown here is derived from an EMBL/GenBank/DDBJ whole genome shotgun (WGS) entry which is preliminary data.</text>
</comment>
<evidence type="ECO:0008006" key="4">
    <source>
        <dbReference type="Google" id="ProtNLM"/>
    </source>
</evidence>
<sequence length="145" mass="16419">MDQFVVPQFIDAEDKILGPVTARQFIELLSAFLIDAILYALLPFTAFLFVAIPLICIAGIVAFIKINGQPFHFFILNLLQTIRRPKVRVWDKRLNDAELRFYIKRAPAPPPAPFVRKTAPTTSRLQELTLVVNTGGVYRPDEHGD</sequence>
<gene>
    <name evidence="2" type="ORF">UY77_C0026G0003</name>
</gene>
<keyword evidence="1" id="KW-0472">Membrane</keyword>
<name>A0A0G1XNB1_9BACT</name>
<feature type="transmembrane region" description="Helical" evidence="1">
    <location>
        <begin position="37"/>
        <end position="64"/>
    </location>
</feature>
<dbReference type="EMBL" id="LCRI01000026">
    <property type="protein sequence ID" value="KKW32350.1"/>
    <property type="molecule type" value="Genomic_DNA"/>
</dbReference>
<dbReference type="Proteomes" id="UP000034711">
    <property type="component" value="Unassembled WGS sequence"/>
</dbReference>